<feature type="domain" description="WAP" evidence="2">
    <location>
        <begin position="124"/>
        <end position="176"/>
    </location>
</feature>
<proteinExistence type="predicted"/>
<organism evidence="4 5">
    <name type="scientific">Mesorhabditis spiculigera</name>
    <dbReference type="NCBI Taxonomy" id="96644"/>
    <lineage>
        <taxon>Eukaryota</taxon>
        <taxon>Metazoa</taxon>
        <taxon>Ecdysozoa</taxon>
        <taxon>Nematoda</taxon>
        <taxon>Chromadorea</taxon>
        <taxon>Rhabditida</taxon>
        <taxon>Rhabditina</taxon>
        <taxon>Rhabditomorpha</taxon>
        <taxon>Rhabditoidea</taxon>
        <taxon>Rhabditidae</taxon>
        <taxon>Mesorhabditinae</taxon>
        <taxon>Mesorhabditis</taxon>
    </lineage>
</organism>
<sequence length="176" mass="19316">MLVSCLLPMFLTATQAFPWDGQPTESSSELEAANGDEFVILRSRKNSNGAAPDRMERCEYLHLLGIYTPECEAKGYSPPTEAPTTTTVPPPPPTCQRKFYQDRCRPHPQCVQGGMMCRDVSNNLCCKPGPDQCPTQEQLGIVCSKTARLVSWCSNDTHCTKGTKCCPSGCGYNICI</sequence>
<keyword evidence="1" id="KW-0732">Signal</keyword>
<evidence type="ECO:0000313" key="5">
    <source>
        <dbReference type="Proteomes" id="UP001177023"/>
    </source>
</evidence>
<dbReference type="PANTHER" id="PTHR36938">
    <property type="entry name" value="PROTEIN CBG26935"/>
    <property type="match status" value="1"/>
</dbReference>
<gene>
    <name evidence="4" type="ORF">MSPICULIGERA_LOCUS24245</name>
    <name evidence="3" type="ORF">MSPICULIGERA_LOCUS7892</name>
</gene>
<evidence type="ECO:0000313" key="4">
    <source>
        <dbReference type="EMBL" id="CAJ0586238.1"/>
    </source>
</evidence>
<evidence type="ECO:0000313" key="3">
    <source>
        <dbReference type="EMBL" id="CAJ0569411.1"/>
    </source>
</evidence>
<feature type="non-terminal residue" evidence="4">
    <location>
        <position position="1"/>
    </location>
</feature>
<comment type="caution">
    <text evidence="4">The sequence shown here is derived from an EMBL/GenBank/DDBJ whole genome shotgun (WGS) entry which is preliminary data.</text>
</comment>
<dbReference type="InterPro" id="IPR008197">
    <property type="entry name" value="WAP_dom"/>
</dbReference>
<dbReference type="InterPro" id="IPR036645">
    <property type="entry name" value="Elafin-like_sf"/>
</dbReference>
<dbReference type="Proteomes" id="UP001177023">
    <property type="component" value="Unassembled WGS sequence"/>
</dbReference>
<protein>
    <recommendedName>
        <fullName evidence="2">WAP domain-containing protein</fullName>
    </recommendedName>
</protein>
<dbReference type="EMBL" id="CATQJA010002028">
    <property type="protein sequence ID" value="CAJ0569411.1"/>
    <property type="molecule type" value="Genomic_DNA"/>
</dbReference>
<dbReference type="PROSITE" id="PS51390">
    <property type="entry name" value="WAP"/>
    <property type="match status" value="1"/>
</dbReference>
<dbReference type="AlphaFoldDB" id="A0AA36DER2"/>
<dbReference type="PANTHER" id="PTHR36938:SF3">
    <property type="entry name" value="WAP DOMAIN-CONTAINING PROTEIN"/>
    <property type="match status" value="1"/>
</dbReference>
<name>A0AA36DER2_9BILA</name>
<dbReference type="GO" id="GO:0030414">
    <property type="term" value="F:peptidase inhibitor activity"/>
    <property type="evidence" value="ECO:0007669"/>
    <property type="project" value="InterPro"/>
</dbReference>
<dbReference type="Pfam" id="PF00095">
    <property type="entry name" value="WAP"/>
    <property type="match status" value="1"/>
</dbReference>
<feature type="signal peptide" evidence="1">
    <location>
        <begin position="1"/>
        <end position="16"/>
    </location>
</feature>
<dbReference type="Gene3D" id="4.10.75.10">
    <property type="entry name" value="Elafin-like"/>
    <property type="match status" value="1"/>
</dbReference>
<reference evidence="4" key="1">
    <citation type="submission" date="2023-06" db="EMBL/GenBank/DDBJ databases">
        <authorList>
            <person name="Delattre M."/>
        </authorList>
    </citation>
    <scope>NUCLEOTIDE SEQUENCE</scope>
    <source>
        <strain evidence="4">AF72</strain>
    </source>
</reference>
<keyword evidence="5" id="KW-1185">Reference proteome</keyword>
<feature type="chain" id="PRO_5041588895" description="WAP domain-containing protein" evidence="1">
    <location>
        <begin position="17"/>
        <end position="176"/>
    </location>
</feature>
<evidence type="ECO:0000259" key="2">
    <source>
        <dbReference type="PROSITE" id="PS51390"/>
    </source>
</evidence>
<dbReference type="GO" id="GO:0005576">
    <property type="term" value="C:extracellular region"/>
    <property type="evidence" value="ECO:0007669"/>
    <property type="project" value="InterPro"/>
</dbReference>
<evidence type="ECO:0000256" key="1">
    <source>
        <dbReference type="SAM" id="SignalP"/>
    </source>
</evidence>
<accession>A0AA36DER2</accession>
<dbReference type="EMBL" id="CATQJA010002707">
    <property type="protein sequence ID" value="CAJ0586238.1"/>
    <property type="molecule type" value="Genomic_DNA"/>
</dbReference>